<dbReference type="Pfam" id="PF14907">
    <property type="entry name" value="NTP_transf_5"/>
    <property type="match status" value="1"/>
</dbReference>
<dbReference type="AlphaFoldDB" id="A0A502D1C6"/>
<name>A0A502D1C6_9MICO</name>
<feature type="region of interest" description="Disordered" evidence="1">
    <location>
        <begin position="353"/>
        <end position="398"/>
    </location>
</feature>
<dbReference type="Proteomes" id="UP000317722">
    <property type="component" value="Unassembled WGS sequence"/>
</dbReference>
<reference evidence="2 3" key="1">
    <citation type="journal article" date="2019" name="Environ. Microbiol.">
        <title>Species interactions and distinct microbial communities in high Arctic permafrost affected cryosols are associated with the CH4 and CO2 gas fluxes.</title>
        <authorList>
            <person name="Altshuler I."/>
            <person name="Hamel J."/>
            <person name="Turney S."/>
            <person name="Magnuson E."/>
            <person name="Levesque R."/>
            <person name="Greer C."/>
            <person name="Whyte L.G."/>
        </authorList>
    </citation>
    <scope>NUCLEOTIDE SEQUENCE [LARGE SCALE GENOMIC DNA]</scope>
    <source>
        <strain evidence="2 3">S9.3A</strain>
    </source>
</reference>
<evidence type="ECO:0000313" key="3">
    <source>
        <dbReference type="Proteomes" id="UP000317722"/>
    </source>
</evidence>
<dbReference type="EMBL" id="RCZM01000001">
    <property type="protein sequence ID" value="TPG18968.1"/>
    <property type="molecule type" value="Genomic_DNA"/>
</dbReference>
<organism evidence="2 3">
    <name type="scientific">Pedococcus bigeumensis</name>
    <dbReference type="NCBI Taxonomy" id="433644"/>
    <lineage>
        <taxon>Bacteria</taxon>
        <taxon>Bacillati</taxon>
        <taxon>Actinomycetota</taxon>
        <taxon>Actinomycetes</taxon>
        <taxon>Micrococcales</taxon>
        <taxon>Intrasporangiaceae</taxon>
        <taxon>Pedococcus</taxon>
    </lineage>
</organism>
<comment type="caution">
    <text evidence="2">The sequence shown here is derived from an EMBL/GenBank/DDBJ whole genome shotgun (WGS) entry which is preliminary data.</text>
</comment>
<gene>
    <name evidence="2" type="ORF">EAH86_00040</name>
</gene>
<protein>
    <submittedName>
        <fullName evidence="2">Uncharacterized protein</fullName>
    </submittedName>
</protein>
<evidence type="ECO:0000313" key="2">
    <source>
        <dbReference type="EMBL" id="TPG18968.1"/>
    </source>
</evidence>
<dbReference type="RefSeq" id="WP_140736603.1">
    <property type="nucleotide sequence ID" value="NZ_RCZM01000001.1"/>
</dbReference>
<sequence length="398" mass="41756">MVGTPDGDSWATLPRRLDRRTAAWLVDAVAPGSRRGSWSPGQGVPEGLLTAAQIHGVEGWVRQRALTSGVVLDGVDVAVHAVLGRHQRALVDLGLAHGALTAAAVRFLVVKGPAVTRWYAEPSLRSYVDLDVVVAPEDLGGALDALEGAGFTLLDANWPFLLDADVHELVLRTPSGGALDLHWSLGPSPMSIDRSPAFGVLHGRSVEFDAGPVAVRGLGDADAVVHLAVHAAASGGHRLVWLTDLRAAITATAPDAAVLGRVADEWGARPALDLMLGRLRRVTGDARSQSYQDGSWHPWSLVDGAVTWVSPPERTATGGSLSRLVARSSRQTSAASLAALGWKSLSRTAGALTRSAGSGGDLSPAQRADPTSPTSARRPVGGAAGRSEFVRRVRERRR</sequence>
<dbReference type="Gene3D" id="3.30.460.40">
    <property type="match status" value="1"/>
</dbReference>
<dbReference type="OrthoDB" id="3611766at2"/>
<keyword evidence="3" id="KW-1185">Reference proteome</keyword>
<proteinExistence type="predicted"/>
<accession>A0A502D1C6</accession>
<dbReference type="InterPro" id="IPR039498">
    <property type="entry name" value="NTP_transf_5"/>
</dbReference>
<evidence type="ECO:0000256" key="1">
    <source>
        <dbReference type="SAM" id="MobiDB-lite"/>
    </source>
</evidence>